<organism evidence="2 3">
    <name type="scientific">Thelohanellus kitauei</name>
    <name type="common">Myxosporean</name>
    <dbReference type="NCBI Taxonomy" id="669202"/>
    <lineage>
        <taxon>Eukaryota</taxon>
        <taxon>Metazoa</taxon>
        <taxon>Cnidaria</taxon>
        <taxon>Myxozoa</taxon>
        <taxon>Myxosporea</taxon>
        <taxon>Bivalvulida</taxon>
        <taxon>Platysporina</taxon>
        <taxon>Myxobolidae</taxon>
        <taxon>Thelohanellus</taxon>
    </lineage>
</organism>
<comment type="caution">
    <text evidence="2">The sequence shown here is derived from an EMBL/GenBank/DDBJ whole genome shotgun (WGS) entry which is preliminary data.</text>
</comment>
<dbReference type="EMBL" id="JWZT01001610">
    <property type="protein sequence ID" value="KII71850.1"/>
    <property type="molecule type" value="Genomic_DNA"/>
</dbReference>
<evidence type="ECO:0000313" key="3">
    <source>
        <dbReference type="Proteomes" id="UP000031668"/>
    </source>
</evidence>
<gene>
    <name evidence="2" type="ORF">RF11_01395</name>
</gene>
<protein>
    <submittedName>
        <fullName evidence="2">Uncharacterized protein</fullName>
    </submittedName>
</protein>
<feature type="compositionally biased region" description="Basic and acidic residues" evidence="1">
    <location>
        <begin position="1"/>
        <end position="11"/>
    </location>
</feature>
<sequence>MSNIERLEKPQRLPRGIEGLPPVGGAKPQAPGSYSFTKVSVPSEPPQKAHKRHSRATHSTHPSNAPSRGYPWDGCPPYPPHEPEVSSISRVPPHTLQQNPP</sequence>
<evidence type="ECO:0000313" key="2">
    <source>
        <dbReference type="EMBL" id="KII71850.1"/>
    </source>
</evidence>
<dbReference type="AlphaFoldDB" id="A0A0C2N6C0"/>
<accession>A0A0C2N6C0</accession>
<proteinExistence type="predicted"/>
<dbReference type="Proteomes" id="UP000031668">
    <property type="component" value="Unassembled WGS sequence"/>
</dbReference>
<name>A0A0C2N6C0_THEKT</name>
<reference evidence="2 3" key="1">
    <citation type="journal article" date="2014" name="Genome Biol. Evol.">
        <title>The genome of the myxosporean Thelohanellus kitauei shows adaptations to nutrient acquisition within its fish host.</title>
        <authorList>
            <person name="Yang Y."/>
            <person name="Xiong J."/>
            <person name="Zhou Z."/>
            <person name="Huo F."/>
            <person name="Miao W."/>
            <person name="Ran C."/>
            <person name="Liu Y."/>
            <person name="Zhang J."/>
            <person name="Feng J."/>
            <person name="Wang M."/>
            <person name="Wang M."/>
            <person name="Wang L."/>
            <person name="Yao B."/>
        </authorList>
    </citation>
    <scope>NUCLEOTIDE SEQUENCE [LARGE SCALE GENOMIC DNA]</scope>
    <source>
        <strain evidence="2">Wuqing</strain>
    </source>
</reference>
<keyword evidence="3" id="KW-1185">Reference proteome</keyword>
<evidence type="ECO:0000256" key="1">
    <source>
        <dbReference type="SAM" id="MobiDB-lite"/>
    </source>
</evidence>
<feature type="region of interest" description="Disordered" evidence="1">
    <location>
        <begin position="1"/>
        <end position="101"/>
    </location>
</feature>
<feature type="compositionally biased region" description="Basic residues" evidence="1">
    <location>
        <begin position="48"/>
        <end position="58"/>
    </location>
</feature>